<reference evidence="2" key="1">
    <citation type="submission" date="2018-12" db="EMBL/GenBank/DDBJ databases">
        <title>Tengunoibacter tsumagoiensis gen. nov., sp. nov., Dictyobacter kobayashii sp. nov., D. alpinus sp. nov., and D. joshuensis sp. nov. and description of Dictyobacteraceae fam. nov. within the order Ktedonobacterales isolated from Tengu-no-mugimeshi.</title>
        <authorList>
            <person name="Wang C.M."/>
            <person name="Zheng Y."/>
            <person name="Sakai Y."/>
            <person name="Toyoda A."/>
            <person name="Minakuchi Y."/>
            <person name="Abe K."/>
            <person name="Yokota A."/>
            <person name="Yabe S."/>
        </authorList>
    </citation>
    <scope>NUCLEOTIDE SEQUENCE [LARGE SCALE GENOMIC DNA]</scope>
    <source>
        <strain evidence="2">S-27</strain>
    </source>
</reference>
<dbReference type="Proteomes" id="UP000287224">
    <property type="component" value="Unassembled WGS sequence"/>
</dbReference>
<protein>
    <submittedName>
        <fullName evidence="1">Uncharacterized protein</fullName>
    </submittedName>
</protein>
<dbReference type="OrthoDB" id="9866643at2"/>
<organism evidence="1 2">
    <name type="scientific">Dictyobacter aurantiacus</name>
    <dbReference type="NCBI Taxonomy" id="1936993"/>
    <lineage>
        <taxon>Bacteria</taxon>
        <taxon>Bacillati</taxon>
        <taxon>Chloroflexota</taxon>
        <taxon>Ktedonobacteria</taxon>
        <taxon>Ktedonobacterales</taxon>
        <taxon>Dictyobacteraceae</taxon>
        <taxon>Dictyobacter</taxon>
    </lineage>
</organism>
<evidence type="ECO:0000313" key="1">
    <source>
        <dbReference type="EMBL" id="GCE06121.1"/>
    </source>
</evidence>
<dbReference type="AlphaFoldDB" id="A0A401ZGV7"/>
<gene>
    <name evidence="1" type="ORF">KDAU_34500</name>
</gene>
<keyword evidence="2" id="KW-1185">Reference proteome</keyword>
<proteinExistence type="predicted"/>
<dbReference type="EMBL" id="BIFQ01000001">
    <property type="protein sequence ID" value="GCE06121.1"/>
    <property type="molecule type" value="Genomic_DNA"/>
</dbReference>
<sequence>MAEYRTFPQRIGFHWTCVALASILSDDIQIDAASGDGEEEMSLWDEASNEGLCFLRIVRYLPHARLYEGLVAKSEELLAAAPAKAFFTEDQLYNTLPCDIRIRTILSRDTSFAREQGFARVVKQIETHARVIRPAFYRTEPAMAPVRTLELIGAPALAPEELLVSAESVDTHLETLRQSHPDTTADQVEYCIQQAFLLAAVDALMTRLYELHDAACASIVRPWCAQVATVQRWHRDNRRNVVRAMPLSKPRWRLHIHAPIQLQAA</sequence>
<comment type="caution">
    <text evidence="1">The sequence shown here is derived from an EMBL/GenBank/DDBJ whole genome shotgun (WGS) entry which is preliminary data.</text>
</comment>
<name>A0A401ZGV7_9CHLR</name>
<accession>A0A401ZGV7</accession>
<dbReference type="RefSeq" id="WP_126597094.1">
    <property type="nucleotide sequence ID" value="NZ_BIFQ01000001.1"/>
</dbReference>
<evidence type="ECO:0000313" key="2">
    <source>
        <dbReference type="Proteomes" id="UP000287224"/>
    </source>
</evidence>